<dbReference type="EMBL" id="NCKW01002902">
    <property type="protein sequence ID" value="POM77143.1"/>
    <property type="molecule type" value="Genomic_DNA"/>
</dbReference>
<dbReference type="AlphaFoldDB" id="A0A2P4YH73"/>
<gene>
    <name evidence="3" type="ORF">PHPALM_5518</name>
</gene>
<organism evidence="3 4">
    <name type="scientific">Phytophthora palmivora</name>
    <dbReference type="NCBI Taxonomy" id="4796"/>
    <lineage>
        <taxon>Eukaryota</taxon>
        <taxon>Sar</taxon>
        <taxon>Stramenopiles</taxon>
        <taxon>Oomycota</taxon>
        <taxon>Peronosporomycetes</taxon>
        <taxon>Peronosporales</taxon>
        <taxon>Peronosporaceae</taxon>
        <taxon>Phytophthora</taxon>
    </lineage>
</organism>
<dbReference type="OrthoDB" id="125101at2759"/>
<feature type="domain" description="Tf2-1-like SH3-like" evidence="2">
    <location>
        <begin position="27"/>
        <end position="72"/>
    </location>
</feature>
<sequence length="151" mass="16390">MALAQDKQKEYSDRNARGNLNVFKVASSVESNKLKYRFIGPFAGLARHGAAYTIDLPKSMATRPTFYVGLLTGKTYDVGTPERVYMTKNAPPRNEAESSGQPELPVSKPANDIQAGTHASHTKGMTVPNGKSSGKSYTHKPSGHPTMYLMA</sequence>
<reference evidence="3 4" key="1">
    <citation type="journal article" date="2017" name="Genome Biol. Evol.">
        <title>Phytophthora megakarya and P. palmivora, closely related causal agents of cacao black pod rot, underwent increases in genome sizes and gene numbers by different mechanisms.</title>
        <authorList>
            <person name="Ali S.S."/>
            <person name="Shao J."/>
            <person name="Lary D.J."/>
            <person name="Kronmiller B."/>
            <person name="Shen D."/>
            <person name="Strem M.D."/>
            <person name="Amoako-Attah I."/>
            <person name="Akrofi A.Y."/>
            <person name="Begoude B.A."/>
            <person name="Ten Hoopen G.M."/>
            <person name="Coulibaly K."/>
            <person name="Kebe B.I."/>
            <person name="Melnick R.L."/>
            <person name="Guiltinan M.J."/>
            <person name="Tyler B.M."/>
            <person name="Meinhardt L.W."/>
            <person name="Bailey B.A."/>
        </authorList>
    </citation>
    <scope>NUCLEOTIDE SEQUENCE [LARGE SCALE GENOMIC DNA]</scope>
    <source>
        <strain evidence="4">sbr112.9</strain>
    </source>
</reference>
<keyword evidence="4" id="KW-1185">Reference proteome</keyword>
<proteinExistence type="predicted"/>
<evidence type="ECO:0000313" key="3">
    <source>
        <dbReference type="EMBL" id="POM77143.1"/>
    </source>
</evidence>
<evidence type="ECO:0000256" key="1">
    <source>
        <dbReference type="SAM" id="MobiDB-lite"/>
    </source>
</evidence>
<feature type="region of interest" description="Disordered" evidence="1">
    <location>
        <begin position="85"/>
        <end position="151"/>
    </location>
</feature>
<dbReference type="Proteomes" id="UP000237271">
    <property type="component" value="Unassembled WGS sequence"/>
</dbReference>
<dbReference type="Pfam" id="PF24626">
    <property type="entry name" value="SH3_Tf2-1"/>
    <property type="match status" value="1"/>
</dbReference>
<accession>A0A2P4YH73</accession>
<name>A0A2P4YH73_9STRA</name>
<comment type="caution">
    <text evidence="3">The sequence shown here is derived from an EMBL/GenBank/DDBJ whole genome shotgun (WGS) entry which is preliminary data.</text>
</comment>
<evidence type="ECO:0000313" key="4">
    <source>
        <dbReference type="Proteomes" id="UP000237271"/>
    </source>
</evidence>
<protein>
    <submittedName>
        <fullName evidence="3">Pol protein</fullName>
    </submittedName>
</protein>
<dbReference type="InterPro" id="IPR056924">
    <property type="entry name" value="SH3_Tf2-1"/>
</dbReference>
<evidence type="ECO:0000259" key="2">
    <source>
        <dbReference type="Pfam" id="PF24626"/>
    </source>
</evidence>